<evidence type="ECO:0000313" key="3">
    <source>
        <dbReference type="Proteomes" id="UP001164305"/>
    </source>
</evidence>
<feature type="domain" description="Cobalamin-independent methionine synthase MetE C-terminal/archaeal" evidence="1">
    <location>
        <begin position="8"/>
        <end position="343"/>
    </location>
</feature>
<dbReference type="Proteomes" id="UP001164305">
    <property type="component" value="Chromosome"/>
</dbReference>
<reference evidence="2" key="1">
    <citation type="submission" date="2022-10" db="EMBL/GenBank/DDBJ databases">
        <title>Whole-Genome Sequencing of Brachybacterium huguangmaarense BRM-3, Isolated from Betula schmidtii.</title>
        <authorList>
            <person name="Haam D."/>
        </authorList>
    </citation>
    <scope>NUCLEOTIDE SEQUENCE</scope>
    <source>
        <strain evidence="2">BRM-3</strain>
    </source>
</reference>
<dbReference type="SUPFAM" id="SSF51726">
    <property type="entry name" value="UROD/MetE-like"/>
    <property type="match status" value="1"/>
</dbReference>
<dbReference type="InterPro" id="IPR002629">
    <property type="entry name" value="Met_Synth_C/arc"/>
</dbReference>
<dbReference type="NCBIfam" id="NF005085">
    <property type="entry name" value="PRK06520.1"/>
    <property type="match status" value="1"/>
</dbReference>
<name>A0ABY6G143_9MICO</name>
<dbReference type="CDD" id="cd03311">
    <property type="entry name" value="CIMS_C_terminal_like"/>
    <property type="match status" value="1"/>
</dbReference>
<evidence type="ECO:0000259" key="1">
    <source>
        <dbReference type="Pfam" id="PF01717"/>
    </source>
</evidence>
<protein>
    <submittedName>
        <fullName evidence="2">5-methyltetrahydropteroyltriglutamate--homocysteine S-methyltransferase</fullName>
        <ecNumber evidence="2">2.1.1.14</ecNumber>
    </submittedName>
</protein>
<dbReference type="EC" id="2.1.1.14" evidence="2"/>
<organism evidence="2 3">
    <name type="scientific">Brachybacterium huguangmaarense</name>
    <dbReference type="NCBI Taxonomy" id="1652028"/>
    <lineage>
        <taxon>Bacteria</taxon>
        <taxon>Bacillati</taxon>
        <taxon>Actinomycetota</taxon>
        <taxon>Actinomycetes</taxon>
        <taxon>Micrococcales</taxon>
        <taxon>Dermabacteraceae</taxon>
        <taxon>Brachybacterium</taxon>
    </lineage>
</organism>
<dbReference type="RefSeq" id="WP_263594106.1">
    <property type="nucleotide sequence ID" value="NZ_CP107020.1"/>
</dbReference>
<dbReference type="EMBL" id="CP107020">
    <property type="protein sequence ID" value="UYG16893.1"/>
    <property type="molecule type" value="Genomic_DNA"/>
</dbReference>
<accession>A0ABY6G143</accession>
<dbReference type="PANTHER" id="PTHR43844:SF1">
    <property type="entry name" value="METHIONINE SYNTHASE"/>
    <property type="match status" value="1"/>
</dbReference>
<dbReference type="Pfam" id="PF01717">
    <property type="entry name" value="Meth_synt_2"/>
    <property type="match status" value="1"/>
</dbReference>
<dbReference type="InterPro" id="IPR038071">
    <property type="entry name" value="UROD/MetE-like_sf"/>
</dbReference>
<dbReference type="GO" id="GO:0032259">
    <property type="term" value="P:methylation"/>
    <property type="evidence" value="ECO:0007669"/>
    <property type="project" value="UniProtKB-KW"/>
</dbReference>
<dbReference type="GO" id="GO:0003871">
    <property type="term" value="F:5-methyltetrahydropteroyltriglutamate-homocysteine S-methyltransferase activity"/>
    <property type="evidence" value="ECO:0007669"/>
    <property type="project" value="UniProtKB-EC"/>
</dbReference>
<keyword evidence="3" id="KW-1185">Reference proteome</keyword>
<sequence>MLDITYDVVGSFLRPQAVKEARAQYAAGEISRDELRAVEDSAISALVAQEVEHGLRLVTDGEFRRRWWHLDWLKEFDGFTTEHLDVERNGVVNHIELGYIDGRIGYDPARPHPEIEAFDFLKSEADAYPGVQAKKCISGPNMILVDNYLQLGKKDVPHYGDDVDLLIEDIAAAYQAAIRDLYAHGCLYLQIDDTSWTYMIDEAFLAKIAGMGYDKDTVLAWFQRVSTAALAGKPEDMTIATHFCKGNFKGNHLFEGFYDSVAPIIAQVPYDGFYVEYDDERSGSFEPWAALKDTGATFVAGLISTKNSQLEDRADLERRLGEVRSIVGDNIALSPQCGFASVEEGNSIDEQTQWDKVDLLVANRDLVAR</sequence>
<keyword evidence="2" id="KW-0808">Transferase</keyword>
<dbReference type="PANTHER" id="PTHR43844">
    <property type="entry name" value="METHIONINE SYNTHASE"/>
    <property type="match status" value="1"/>
</dbReference>
<keyword evidence="2" id="KW-0489">Methyltransferase</keyword>
<gene>
    <name evidence="2" type="ORF">BRM3_00150</name>
</gene>
<dbReference type="Gene3D" id="3.20.20.210">
    <property type="match status" value="1"/>
</dbReference>
<evidence type="ECO:0000313" key="2">
    <source>
        <dbReference type="EMBL" id="UYG16893.1"/>
    </source>
</evidence>
<proteinExistence type="predicted"/>